<keyword evidence="5" id="KW-1185">Reference proteome</keyword>
<dbReference type="CDD" id="cd02440">
    <property type="entry name" value="AdoMet_MTases"/>
    <property type="match status" value="1"/>
</dbReference>
<dbReference type="InterPro" id="IPR002935">
    <property type="entry name" value="SAM_O-MeTrfase"/>
</dbReference>
<evidence type="ECO:0000256" key="2">
    <source>
        <dbReference type="ARBA" id="ARBA00022679"/>
    </source>
</evidence>
<reference evidence="4 5" key="1">
    <citation type="submission" date="2019-06" db="EMBL/GenBank/DDBJ databases">
        <authorList>
            <person name="Livingstone P."/>
            <person name="Whitworth D."/>
        </authorList>
    </citation>
    <scope>NUCLEOTIDE SEQUENCE [LARGE SCALE GENOMIC DNA]</scope>
    <source>
        <strain evidence="4 5">AM401</strain>
    </source>
</reference>
<dbReference type="PROSITE" id="PS51682">
    <property type="entry name" value="SAM_OMT_I"/>
    <property type="match status" value="1"/>
</dbReference>
<dbReference type="EMBL" id="VIFM01000135">
    <property type="protein sequence ID" value="TQF12533.1"/>
    <property type="molecule type" value="Genomic_DNA"/>
</dbReference>
<dbReference type="PANTHER" id="PTHR10509:SF14">
    <property type="entry name" value="CAFFEOYL-COA O-METHYLTRANSFERASE 3-RELATED"/>
    <property type="match status" value="1"/>
</dbReference>
<dbReference type="RefSeq" id="WP_141645739.1">
    <property type="nucleotide sequence ID" value="NZ_VIFM01000135.1"/>
</dbReference>
<keyword evidence="2 4" id="KW-0808">Transferase</keyword>
<dbReference type="InterPro" id="IPR029063">
    <property type="entry name" value="SAM-dependent_MTases_sf"/>
</dbReference>
<dbReference type="PANTHER" id="PTHR10509">
    <property type="entry name" value="O-METHYLTRANSFERASE-RELATED"/>
    <property type="match status" value="1"/>
</dbReference>
<keyword evidence="3" id="KW-0949">S-adenosyl-L-methionine</keyword>
<dbReference type="OrthoDB" id="9811000at2"/>
<dbReference type="Gene3D" id="3.40.50.150">
    <property type="entry name" value="Vaccinia Virus protein VP39"/>
    <property type="match status" value="1"/>
</dbReference>
<dbReference type="GO" id="GO:0008757">
    <property type="term" value="F:S-adenosylmethionine-dependent methyltransferase activity"/>
    <property type="evidence" value="ECO:0007669"/>
    <property type="project" value="TreeGrafter"/>
</dbReference>
<dbReference type="SUPFAM" id="SSF53335">
    <property type="entry name" value="S-adenosyl-L-methionine-dependent methyltransferases"/>
    <property type="match status" value="1"/>
</dbReference>
<evidence type="ECO:0000313" key="5">
    <source>
        <dbReference type="Proteomes" id="UP000315369"/>
    </source>
</evidence>
<sequence length="219" mass="24778">MIHHVELTQPVLQYVRDNSLRDNPILRDLREETSRLPLRTMQVPPEQGQLLHLLTRLLGARKTLEVGVFTGYSTLCTALALPADGRVVACDLSEEWISVARRYWKLAGVEERIDVRLGDAHHTLEALVSSPERGTFDLAFIDADKESYEHYYEFALRLLRPGGLVVLDNTLWSGKVADPAVSDPETDSLRRINAKLLHDERVDLSMLPFADGLTLARKR</sequence>
<evidence type="ECO:0000256" key="1">
    <source>
        <dbReference type="ARBA" id="ARBA00022603"/>
    </source>
</evidence>
<gene>
    <name evidence="4" type="ORF">FJV41_28580</name>
</gene>
<comment type="caution">
    <text evidence="4">The sequence shown here is derived from an EMBL/GenBank/DDBJ whole genome shotgun (WGS) entry which is preliminary data.</text>
</comment>
<dbReference type="InterPro" id="IPR050362">
    <property type="entry name" value="Cation-dep_OMT"/>
</dbReference>
<keyword evidence="1 4" id="KW-0489">Methyltransferase</keyword>
<dbReference type="AlphaFoldDB" id="A0A540WU54"/>
<dbReference type="Proteomes" id="UP000315369">
    <property type="component" value="Unassembled WGS sequence"/>
</dbReference>
<dbReference type="GO" id="GO:0032259">
    <property type="term" value="P:methylation"/>
    <property type="evidence" value="ECO:0007669"/>
    <property type="project" value="UniProtKB-KW"/>
</dbReference>
<dbReference type="GO" id="GO:0008171">
    <property type="term" value="F:O-methyltransferase activity"/>
    <property type="evidence" value="ECO:0007669"/>
    <property type="project" value="InterPro"/>
</dbReference>
<proteinExistence type="predicted"/>
<organism evidence="4 5">
    <name type="scientific">Myxococcus llanfairpwllgwyngyllgogerychwyrndrobwllllantysiliogogogochensis</name>
    <dbReference type="NCBI Taxonomy" id="2590453"/>
    <lineage>
        <taxon>Bacteria</taxon>
        <taxon>Pseudomonadati</taxon>
        <taxon>Myxococcota</taxon>
        <taxon>Myxococcia</taxon>
        <taxon>Myxococcales</taxon>
        <taxon>Cystobacterineae</taxon>
        <taxon>Myxococcaceae</taxon>
        <taxon>Myxococcus</taxon>
    </lineage>
</organism>
<dbReference type="Pfam" id="PF01596">
    <property type="entry name" value="Methyltransf_3"/>
    <property type="match status" value="1"/>
</dbReference>
<name>A0A540WU54_9BACT</name>
<evidence type="ECO:0000256" key="3">
    <source>
        <dbReference type="ARBA" id="ARBA00022691"/>
    </source>
</evidence>
<protein>
    <submittedName>
        <fullName evidence="4">Methyltransferase domain-containing protein</fullName>
    </submittedName>
</protein>
<evidence type="ECO:0000313" key="4">
    <source>
        <dbReference type="EMBL" id="TQF12533.1"/>
    </source>
</evidence>
<accession>A0A540WU54</accession>